<dbReference type="EMBL" id="JAKNBA010000051">
    <property type="protein sequence ID" value="MDE1244038.1"/>
    <property type="molecule type" value="Genomic_DNA"/>
</dbReference>
<dbReference type="InterPro" id="IPR029052">
    <property type="entry name" value="Metallo-depent_PP-like"/>
</dbReference>
<feature type="domain" description="Calcineurin-like phosphoesterase" evidence="5">
    <location>
        <begin position="7"/>
        <end position="193"/>
    </location>
</feature>
<keyword evidence="2" id="KW-0378">Hydrolase</keyword>
<evidence type="ECO:0000256" key="4">
    <source>
        <dbReference type="ARBA" id="ARBA00025742"/>
    </source>
</evidence>
<reference evidence="6" key="1">
    <citation type="submission" date="2022-02" db="EMBL/GenBank/DDBJ databases">
        <title>Emergence and expansion in Europe of a Vibrio aestuarianus clonal complex pathogenic for oysters.</title>
        <authorList>
            <person name="Mesnil A."/>
            <person name="Travers M.-A."/>
        </authorList>
    </citation>
    <scope>NUCLEOTIDE SEQUENCE</scope>
    <source>
        <strain evidence="6">19_064_11T1</strain>
    </source>
</reference>
<keyword evidence="3" id="KW-0408">Iron</keyword>
<dbReference type="GO" id="GO:0046872">
    <property type="term" value="F:metal ion binding"/>
    <property type="evidence" value="ECO:0007669"/>
    <property type="project" value="UniProtKB-KW"/>
</dbReference>
<protein>
    <submittedName>
        <fullName evidence="6">Metallophosphoesterase</fullName>
    </submittedName>
</protein>
<proteinExistence type="inferred from homology"/>
<dbReference type="RefSeq" id="WP_274683872.1">
    <property type="nucleotide sequence ID" value="NZ_JAKNBA010000051.1"/>
</dbReference>
<keyword evidence="1" id="KW-0479">Metal-binding</keyword>
<evidence type="ECO:0000313" key="7">
    <source>
        <dbReference type="Proteomes" id="UP001140979"/>
    </source>
</evidence>
<accession>A0A9X4F159</accession>
<sequence>MANGDVRIIQVSDLHLAEDLSFELKGVNTYQSASQAMRAINAPTADAVVVTGDISEDGSPASYQHFKALCHQYNAHEPHCLPGNHDNLENMTSQLKGMPYCESLRLSNWLFIFVNTHRQGFDDGAIGTDEYRRVTSLLTRYPEQHVALFMHHHALPTGSAWIDQYQIRDRDTFLAWLRDYPTIRAVITGHIHQTFSAIQEGVAFYGSPSTCVQFVQNREKAEVAELGPGYRELVFRADGEIDTQVIHLSSFVL</sequence>
<dbReference type="AlphaFoldDB" id="A0A9X4F159"/>
<name>A0A9X4F159_9VIBR</name>
<dbReference type="PANTHER" id="PTHR42988">
    <property type="entry name" value="PHOSPHOHYDROLASE"/>
    <property type="match status" value="1"/>
</dbReference>
<dbReference type="Pfam" id="PF00149">
    <property type="entry name" value="Metallophos"/>
    <property type="match status" value="1"/>
</dbReference>
<dbReference type="Proteomes" id="UP001140979">
    <property type="component" value="Unassembled WGS sequence"/>
</dbReference>
<dbReference type="SUPFAM" id="SSF56300">
    <property type="entry name" value="Metallo-dependent phosphatases"/>
    <property type="match status" value="1"/>
</dbReference>
<comment type="caution">
    <text evidence="6">The sequence shown here is derived from an EMBL/GenBank/DDBJ whole genome shotgun (WGS) entry which is preliminary data.</text>
</comment>
<dbReference type="PANTHER" id="PTHR42988:SF2">
    <property type="entry name" value="CYCLIC NUCLEOTIDE PHOSPHODIESTERASE CBUA0032-RELATED"/>
    <property type="match status" value="1"/>
</dbReference>
<gene>
    <name evidence="6" type="ORF">L9W94_18230</name>
</gene>
<organism evidence="6 7">
    <name type="scientific">Vibrio aestuarianus</name>
    <dbReference type="NCBI Taxonomy" id="28171"/>
    <lineage>
        <taxon>Bacteria</taxon>
        <taxon>Pseudomonadati</taxon>
        <taxon>Pseudomonadota</taxon>
        <taxon>Gammaproteobacteria</taxon>
        <taxon>Vibrionales</taxon>
        <taxon>Vibrionaceae</taxon>
        <taxon>Vibrio</taxon>
    </lineage>
</organism>
<dbReference type="InterPro" id="IPR050884">
    <property type="entry name" value="CNP_phosphodiesterase-III"/>
</dbReference>
<dbReference type="InterPro" id="IPR004843">
    <property type="entry name" value="Calcineurin-like_PHP"/>
</dbReference>
<evidence type="ECO:0000256" key="3">
    <source>
        <dbReference type="ARBA" id="ARBA00023004"/>
    </source>
</evidence>
<dbReference type="GO" id="GO:0016787">
    <property type="term" value="F:hydrolase activity"/>
    <property type="evidence" value="ECO:0007669"/>
    <property type="project" value="UniProtKB-KW"/>
</dbReference>
<evidence type="ECO:0000256" key="1">
    <source>
        <dbReference type="ARBA" id="ARBA00022723"/>
    </source>
</evidence>
<evidence type="ECO:0000256" key="2">
    <source>
        <dbReference type="ARBA" id="ARBA00022801"/>
    </source>
</evidence>
<comment type="similarity">
    <text evidence="4">Belongs to the cyclic nucleotide phosphodiesterase class-III family.</text>
</comment>
<dbReference type="Gene3D" id="3.60.21.10">
    <property type="match status" value="1"/>
</dbReference>
<evidence type="ECO:0000259" key="5">
    <source>
        <dbReference type="Pfam" id="PF00149"/>
    </source>
</evidence>
<evidence type="ECO:0000313" key="6">
    <source>
        <dbReference type="EMBL" id="MDE1244038.1"/>
    </source>
</evidence>